<keyword evidence="1" id="KW-0812">Transmembrane</keyword>
<evidence type="ECO:0000313" key="3">
    <source>
        <dbReference type="Proteomes" id="UP000183245"/>
    </source>
</evidence>
<gene>
    <name evidence="2" type="ORF">AUK40_02630</name>
</gene>
<organism evidence="2 3">
    <name type="scientific">Candidatus Wirthbacteria bacterium CG2_30_54_11</name>
    <dbReference type="NCBI Taxonomy" id="1817892"/>
    <lineage>
        <taxon>Bacteria</taxon>
        <taxon>Candidatus Wirthbacteria</taxon>
    </lineage>
</organism>
<proteinExistence type="predicted"/>
<name>A0A1J5J2K8_9BACT</name>
<feature type="transmembrane region" description="Helical" evidence="1">
    <location>
        <begin position="36"/>
        <end position="53"/>
    </location>
</feature>
<dbReference type="AlphaFoldDB" id="A0A1J5J2K8"/>
<evidence type="ECO:0000256" key="1">
    <source>
        <dbReference type="SAM" id="Phobius"/>
    </source>
</evidence>
<dbReference type="EMBL" id="MNZT01000048">
    <property type="protein sequence ID" value="OIP97744.1"/>
    <property type="molecule type" value="Genomic_DNA"/>
</dbReference>
<dbReference type="STRING" id="1817892.AUK40_02630"/>
<sequence>MTGLNPKITRHTLLNALAALLLILISYVGGSDLLERSIILGAASCFMLLFLLIENHLTT</sequence>
<reference evidence="2 3" key="1">
    <citation type="journal article" date="2016" name="Environ. Microbiol.">
        <title>Genomic resolution of a cold subsurface aquifer community provides metabolic insights for novel microbes adapted to high CO concentrations.</title>
        <authorList>
            <person name="Probst A.J."/>
            <person name="Castelle C.J."/>
            <person name="Singh A."/>
            <person name="Brown C.T."/>
            <person name="Anantharaman K."/>
            <person name="Sharon I."/>
            <person name="Hug L.A."/>
            <person name="Burstein D."/>
            <person name="Emerson J.B."/>
            <person name="Thomas B.C."/>
            <person name="Banfield J.F."/>
        </authorList>
    </citation>
    <scope>NUCLEOTIDE SEQUENCE [LARGE SCALE GENOMIC DNA]</scope>
    <source>
        <strain evidence="2">CG2_30_54_11</strain>
    </source>
</reference>
<keyword evidence="1" id="KW-0472">Membrane</keyword>
<feature type="transmembrane region" description="Helical" evidence="1">
    <location>
        <begin position="12"/>
        <end position="30"/>
    </location>
</feature>
<comment type="caution">
    <text evidence="2">The sequence shown here is derived from an EMBL/GenBank/DDBJ whole genome shotgun (WGS) entry which is preliminary data.</text>
</comment>
<evidence type="ECO:0000313" key="2">
    <source>
        <dbReference type="EMBL" id="OIP97744.1"/>
    </source>
</evidence>
<accession>A0A1J5J2K8</accession>
<dbReference type="Proteomes" id="UP000183245">
    <property type="component" value="Unassembled WGS sequence"/>
</dbReference>
<keyword evidence="1" id="KW-1133">Transmembrane helix</keyword>
<protein>
    <submittedName>
        <fullName evidence="2">Uncharacterized protein</fullName>
    </submittedName>
</protein>